<organism evidence="1 2">
    <name type="scientific">Cronartium quercuum f. sp. fusiforme G11</name>
    <dbReference type="NCBI Taxonomy" id="708437"/>
    <lineage>
        <taxon>Eukaryota</taxon>
        <taxon>Fungi</taxon>
        <taxon>Dikarya</taxon>
        <taxon>Basidiomycota</taxon>
        <taxon>Pucciniomycotina</taxon>
        <taxon>Pucciniomycetes</taxon>
        <taxon>Pucciniales</taxon>
        <taxon>Coleosporiaceae</taxon>
        <taxon>Cronartium</taxon>
    </lineage>
</organism>
<name>A0A9P6T5R9_9BASI</name>
<evidence type="ECO:0000313" key="1">
    <source>
        <dbReference type="EMBL" id="KAG0139659.1"/>
    </source>
</evidence>
<dbReference type="EMBL" id="MU167544">
    <property type="protein sequence ID" value="KAG0139659.1"/>
    <property type="molecule type" value="Genomic_DNA"/>
</dbReference>
<sequence>MACFRYSIMSASWRMTNTIFPASSPSARCTTILSPSPPKLECLRLSWSCTHAFQEPRPRT</sequence>
<reference evidence="1" key="1">
    <citation type="submission" date="2013-11" db="EMBL/GenBank/DDBJ databases">
        <title>Genome sequence of the fusiform rust pathogen reveals effectors for host alternation and coevolution with pine.</title>
        <authorList>
            <consortium name="DOE Joint Genome Institute"/>
            <person name="Smith K."/>
            <person name="Pendleton A."/>
            <person name="Kubisiak T."/>
            <person name="Anderson C."/>
            <person name="Salamov A."/>
            <person name="Aerts A."/>
            <person name="Riley R."/>
            <person name="Clum A."/>
            <person name="Lindquist E."/>
            <person name="Ence D."/>
            <person name="Campbell M."/>
            <person name="Kronenberg Z."/>
            <person name="Feau N."/>
            <person name="Dhillon B."/>
            <person name="Hamelin R."/>
            <person name="Burleigh J."/>
            <person name="Smith J."/>
            <person name="Yandell M."/>
            <person name="Nelson C."/>
            <person name="Grigoriev I."/>
            <person name="Davis J."/>
        </authorList>
    </citation>
    <scope>NUCLEOTIDE SEQUENCE</scope>
    <source>
        <strain evidence="1">G11</strain>
    </source>
</reference>
<proteinExistence type="predicted"/>
<dbReference type="Proteomes" id="UP000886653">
    <property type="component" value="Unassembled WGS sequence"/>
</dbReference>
<dbReference type="AlphaFoldDB" id="A0A9P6T5R9"/>
<accession>A0A9P6T5R9</accession>
<keyword evidence="2" id="KW-1185">Reference proteome</keyword>
<gene>
    <name evidence="1" type="ORF">CROQUDRAFT_111514</name>
</gene>
<feature type="non-terminal residue" evidence="1">
    <location>
        <position position="60"/>
    </location>
</feature>
<protein>
    <submittedName>
        <fullName evidence="1">Uncharacterized protein</fullName>
    </submittedName>
</protein>
<comment type="caution">
    <text evidence="1">The sequence shown here is derived from an EMBL/GenBank/DDBJ whole genome shotgun (WGS) entry which is preliminary data.</text>
</comment>
<evidence type="ECO:0000313" key="2">
    <source>
        <dbReference type="Proteomes" id="UP000886653"/>
    </source>
</evidence>